<dbReference type="EMBL" id="CP045143">
    <property type="protein sequence ID" value="QFR23225.1"/>
    <property type="molecule type" value="Genomic_DNA"/>
</dbReference>
<feature type="region of interest" description="Disordered" evidence="1">
    <location>
        <begin position="52"/>
        <end position="75"/>
    </location>
</feature>
<dbReference type="Proteomes" id="UP000326779">
    <property type="component" value="Chromosome"/>
</dbReference>
<evidence type="ECO:0000313" key="3">
    <source>
        <dbReference type="Proteomes" id="UP000326779"/>
    </source>
</evidence>
<proteinExistence type="predicted"/>
<sequence>MDDVSGMFDKWLDQVEKSTQLSVEDKAKITGAGAQAFTDVLQKNTPRSDITYTKGRSAGHANAKHRNSHRKTKHLADSITHRDGYTADKLHTGDTDVGFEDHYYDFLARIINDGKHNMSPKQVSEMHFVDKSQAEAKDDVTKAMGNAARTVLGGDKQ</sequence>
<name>A0A5P8M4P3_9LACO</name>
<dbReference type="RefSeq" id="WP_152260625.1">
    <property type="nucleotide sequence ID" value="NZ_CP045143.1"/>
</dbReference>
<dbReference type="InterPro" id="IPR010064">
    <property type="entry name" value="HK97-gp10_tail"/>
</dbReference>
<dbReference type="AlphaFoldDB" id="A0A5P8M4P3"/>
<accession>A0A5P8M4P3</accession>
<dbReference type="Pfam" id="PF04883">
    <property type="entry name" value="HK97-gp10_like"/>
    <property type="match status" value="1"/>
</dbReference>
<evidence type="ECO:0000256" key="1">
    <source>
        <dbReference type="SAM" id="MobiDB-lite"/>
    </source>
</evidence>
<evidence type="ECO:0000313" key="2">
    <source>
        <dbReference type="EMBL" id="QFR23225.1"/>
    </source>
</evidence>
<feature type="compositionally biased region" description="Basic residues" evidence="1">
    <location>
        <begin position="62"/>
        <end position="73"/>
    </location>
</feature>
<reference evidence="2 3" key="1">
    <citation type="submission" date="2019-10" db="EMBL/GenBank/DDBJ databases">
        <title>The completed genome of Lactobacillus harbinensis M1.</title>
        <authorList>
            <person name="Zheng Y."/>
        </authorList>
    </citation>
    <scope>NUCLEOTIDE SEQUENCE [LARGE SCALE GENOMIC DNA]</scope>
    <source>
        <strain evidence="2 3">M1</strain>
    </source>
</reference>
<dbReference type="KEGG" id="lhb:D1010_07330"/>
<gene>
    <name evidence="2" type="ORF">D1010_07330</name>
</gene>
<organism evidence="2 3">
    <name type="scientific">Schleiferilactobacillus harbinensis</name>
    <dbReference type="NCBI Taxonomy" id="304207"/>
    <lineage>
        <taxon>Bacteria</taxon>
        <taxon>Bacillati</taxon>
        <taxon>Bacillota</taxon>
        <taxon>Bacilli</taxon>
        <taxon>Lactobacillales</taxon>
        <taxon>Lactobacillaceae</taxon>
        <taxon>Schleiferilactobacillus</taxon>
    </lineage>
</organism>
<protein>
    <submittedName>
        <fullName evidence="2">Phage tail protein</fullName>
    </submittedName>
</protein>